<accession>A0A2G7G0A9</accession>
<proteinExistence type="predicted"/>
<organism evidence="1 2">
    <name type="scientific">Aspergillus arachidicola</name>
    <dbReference type="NCBI Taxonomy" id="656916"/>
    <lineage>
        <taxon>Eukaryota</taxon>
        <taxon>Fungi</taxon>
        <taxon>Dikarya</taxon>
        <taxon>Ascomycota</taxon>
        <taxon>Pezizomycotina</taxon>
        <taxon>Eurotiomycetes</taxon>
        <taxon>Eurotiomycetidae</taxon>
        <taxon>Eurotiales</taxon>
        <taxon>Aspergillaceae</taxon>
        <taxon>Aspergillus</taxon>
        <taxon>Aspergillus subgen. Circumdati</taxon>
    </lineage>
</organism>
<dbReference type="Proteomes" id="UP000231358">
    <property type="component" value="Unassembled WGS sequence"/>
</dbReference>
<dbReference type="STRING" id="656916.A0A2G7G0A9"/>
<keyword evidence="2" id="KW-1185">Reference proteome</keyword>
<protein>
    <submittedName>
        <fullName evidence="1">Uncharacterized protein</fullName>
    </submittedName>
</protein>
<dbReference type="AlphaFoldDB" id="A0A2G7G0A9"/>
<name>A0A2G7G0A9_9EURO</name>
<evidence type="ECO:0000313" key="1">
    <source>
        <dbReference type="EMBL" id="PIG86257.1"/>
    </source>
</evidence>
<evidence type="ECO:0000313" key="2">
    <source>
        <dbReference type="Proteomes" id="UP000231358"/>
    </source>
</evidence>
<reference evidence="1 2" key="1">
    <citation type="submission" date="2017-05" db="EMBL/GenBank/DDBJ databases">
        <title>Genome sequence for an aflatoxigenic pathogen of Argentinian peanut, Aspergillus arachidicola.</title>
        <authorList>
            <person name="Moore G."/>
            <person name="Beltz S.B."/>
            <person name="Mack B.M."/>
        </authorList>
    </citation>
    <scope>NUCLEOTIDE SEQUENCE [LARGE SCALE GENOMIC DNA]</scope>
    <source>
        <strain evidence="1 2">CBS 117610</strain>
    </source>
</reference>
<dbReference type="EMBL" id="NEXV01000266">
    <property type="protein sequence ID" value="PIG86257.1"/>
    <property type="molecule type" value="Genomic_DNA"/>
</dbReference>
<comment type="caution">
    <text evidence="1">The sequence shown here is derived from an EMBL/GenBank/DDBJ whole genome shotgun (WGS) entry which is preliminary data.</text>
</comment>
<sequence>MEESLEILDSTKECSGDELLVWLVGIQLVVDKSYLLRRDGENCHSSPLVTDVLQSQLESVKRQIPSHPEKTHVICMYFSNAELAIHEVFIKAPIRTNSPDPQGLTSLHMSLLAAKSWLVGCLVVCSSRTLFGVTFTILFQFCRALVDLFMLSTLVDPTWDRKAVQESVKIFQYLDLLQTNFKRSSDHLGQDAEANICSKVQRGST</sequence>
<gene>
    <name evidence="1" type="ORF">AARAC_004668</name>
</gene>